<name>A0ABP7SB58_9ACTN</name>
<gene>
    <name evidence="1" type="ORF">GCM10022232_57630</name>
</gene>
<protein>
    <submittedName>
        <fullName evidence="1">Uncharacterized protein</fullName>
    </submittedName>
</protein>
<comment type="caution">
    <text evidence="1">The sequence shown here is derived from an EMBL/GenBank/DDBJ whole genome shotgun (WGS) entry which is preliminary data.</text>
</comment>
<keyword evidence="2" id="KW-1185">Reference proteome</keyword>
<accession>A0ABP7SB58</accession>
<organism evidence="1 2">
    <name type="scientific">Streptomyces plumbiresistens</name>
    <dbReference type="NCBI Taxonomy" id="511811"/>
    <lineage>
        <taxon>Bacteria</taxon>
        <taxon>Bacillati</taxon>
        <taxon>Actinomycetota</taxon>
        <taxon>Actinomycetes</taxon>
        <taxon>Kitasatosporales</taxon>
        <taxon>Streptomycetaceae</taxon>
        <taxon>Streptomyces</taxon>
    </lineage>
</organism>
<dbReference type="Proteomes" id="UP001500456">
    <property type="component" value="Unassembled WGS sequence"/>
</dbReference>
<evidence type="ECO:0000313" key="2">
    <source>
        <dbReference type="Proteomes" id="UP001500456"/>
    </source>
</evidence>
<dbReference type="EMBL" id="BAAAZX010000018">
    <property type="protein sequence ID" value="GAA4009345.1"/>
    <property type="molecule type" value="Genomic_DNA"/>
</dbReference>
<proteinExistence type="predicted"/>
<evidence type="ECO:0000313" key="1">
    <source>
        <dbReference type="EMBL" id="GAA4009345.1"/>
    </source>
</evidence>
<reference evidence="2" key="1">
    <citation type="journal article" date="2019" name="Int. J. Syst. Evol. Microbiol.">
        <title>The Global Catalogue of Microorganisms (GCM) 10K type strain sequencing project: providing services to taxonomists for standard genome sequencing and annotation.</title>
        <authorList>
            <consortium name="The Broad Institute Genomics Platform"/>
            <consortium name="The Broad Institute Genome Sequencing Center for Infectious Disease"/>
            <person name="Wu L."/>
            <person name="Ma J."/>
        </authorList>
    </citation>
    <scope>NUCLEOTIDE SEQUENCE [LARGE SCALE GENOMIC DNA]</scope>
    <source>
        <strain evidence="2">JCM 16924</strain>
    </source>
</reference>
<sequence length="55" mass="6007">MVDKGRQARVYYDKGNFGLTEPCRPIVGPEDEPLSEELEAYHTAISTGDGEGLPP</sequence>